<accession>A0A5D2PSQ5</accession>
<reference evidence="1 2" key="1">
    <citation type="submission" date="2019-07" db="EMBL/GenBank/DDBJ databases">
        <title>WGS assembly of Gossypium tomentosum.</title>
        <authorList>
            <person name="Chen Z.J."/>
            <person name="Sreedasyam A."/>
            <person name="Ando A."/>
            <person name="Song Q."/>
            <person name="De L."/>
            <person name="Hulse-Kemp A."/>
            <person name="Ding M."/>
            <person name="Ye W."/>
            <person name="Kirkbride R."/>
            <person name="Jenkins J."/>
            <person name="Plott C."/>
            <person name="Lovell J."/>
            <person name="Lin Y.-M."/>
            <person name="Vaughn R."/>
            <person name="Liu B."/>
            <person name="Li W."/>
            <person name="Simpson S."/>
            <person name="Scheffler B."/>
            <person name="Saski C."/>
            <person name="Grover C."/>
            <person name="Hu G."/>
            <person name="Conover J."/>
            <person name="Carlson J."/>
            <person name="Shu S."/>
            <person name="Boston L."/>
            <person name="Williams M."/>
            <person name="Peterson D."/>
            <person name="Mcgee K."/>
            <person name="Jones D."/>
            <person name="Wendel J."/>
            <person name="Stelly D."/>
            <person name="Grimwood J."/>
            <person name="Schmutz J."/>
        </authorList>
    </citation>
    <scope>NUCLEOTIDE SEQUENCE [LARGE SCALE GENOMIC DNA]</scope>
    <source>
        <strain evidence="1">7179.01</strain>
    </source>
</reference>
<organism evidence="1 2">
    <name type="scientific">Gossypium tomentosum</name>
    <name type="common">Hawaiian cotton</name>
    <name type="synonym">Gossypium sandvicense</name>
    <dbReference type="NCBI Taxonomy" id="34277"/>
    <lineage>
        <taxon>Eukaryota</taxon>
        <taxon>Viridiplantae</taxon>
        <taxon>Streptophyta</taxon>
        <taxon>Embryophyta</taxon>
        <taxon>Tracheophyta</taxon>
        <taxon>Spermatophyta</taxon>
        <taxon>Magnoliopsida</taxon>
        <taxon>eudicotyledons</taxon>
        <taxon>Gunneridae</taxon>
        <taxon>Pentapetalae</taxon>
        <taxon>rosids</taxon>
        <taxon>malvids</taxon>
        <taxon>Malvales</taxon>
        <taxon>Malvaceae</taxon>
        <taxon>Malvoideae</taxon>
        <taxon>Gossypium</taxon>
    </lineage>
</organism>
<dbReference type="Proteomes" id="UP000322667">
    <property type="component" value="Chromosome A07"/>
</dbReference>
<dbReference type="AlphaFoldDB" id="A0A5D2PSQ5"/>
<proteinExistence type="predicted"/>
<dbReference type="EMBL" id="CM017616">
    <property type="protein sequence ID" value="TYI19297.1"/>
    <property type="molecule type" value="Genomic_DNA"/>
</dbReference>
<evidence type="ECO:0000313" key="2">
    <source>
        <dbReference type="Proteomes" id="UP000322667"/>
    </source>
</evidence>
<keyword evidence="2" id="KW-1185">Reference proteome</keyword>
<sequence>MIHSVRYPFDYHPRVTVQDQALKPHIFCKLRGLHTCNGFNGKDKGNEATCMNKSSQNHSTIFSRNHLCAGCIRSGSQAHIKVHLDHINLRWLSFGCRTISWLSAAYLAQGLTEVRDIDHIIN</sequence>
<evidence type="ECO:0000313" key="1">
    <source>
        <dbReference type="EMBL" id="TYI19297.1"/>
    </source>
</evidence>
<protein>
    <submittedName>
        <fullName evidence="1">Uncharacterized protein</fullName>
    </submittedName>
</protein>
<gene>
    <name evidence="1" type="ORF">ES332_A07G155500v1</name>
</gene>
<name>A0A5D2PSQ5_GOSTO</name>